<dbReference type="PANTHER" id="PTHR21666:SF270">
    <property type="entry name" value="MUREIN HYDROLASE ACTIVATOR ENVC"/>
    <property type="match status" value="1"/>
</dbReference>
<evidence type="ECO:0000313" key="7">
    <source>
        <dbReference type="Proteomes" id="UP000214588"/>
    </source>
</evidence>
<gene>
    <name evidence="6" type="ORF">CDO51_07120</name>
</gene>
<dbReference type="GO" id="GO:0004222">
    <property type="term" value="F:metalloendopeptidase activity"/>
    <property type="evidence" value="ECO:0007669"/>
    <property type="project" value="TreeGrafter"/>
</dbReference>
<dbReference type="Pfam" id="PF24568">
    <property type="entry name" value="CC_PcsB"/>
    <property type="match status" value="1"/>
</dbReference>
<feature type="coiled-coil region" evidence="2">
    <location>
        <begin position="28"/>
        <end position="122"/>
    </location>
</feature>
<dbReference type="CDD" id="cd12797">
    <property type="entry name" value="M23_peptidase"/>
    <property type="match status" value="1"/>
</dbReference>
<comment type="caution">
    <text evidence="6">The sequence shown here is derived from an EMBL/GenBank/DDBJ whole genome shotgun (WGS) entry which is preliminary data.</text>
</comment>
<dbReference type="PANTHER" id="PTHR21666">
    <property type="entry name" value="PEPTIDASE-RELATED"/>
    <property type="match status" value="1"/>
</dbReference>
<protein>
    <submittedName>
        <fullName evidence="6">Uncharacterized protein</fullName>
    </submittedName>
</protein>
<sequence>MISHKKRFLTFLLVLVMGLLFNSGPTEASDIEEQIEEFRREREQIENEMDNLEEHIEELEQRETTALQRLQQISNELNEQEQELVRINSEINETEDKIEKTTEELERAEEELEEKEEFLGTRMKASYQSGDVSYLEVLFDAQSFIDFLSRLTYVQSIVDRDVELIEEVEQERNKIQAKKEDLEDQKDHLNILFAEAEEKKQEIKSNQQQQERLYAELQEKRQEEEELLQAKKEEAEQLVSIIQDLQQDGDGITTSLQWPVDGFGSGWITSGYGNRIHPITGRKTFHSGVDIGIPRSRWPGSGNYTGSPVNILAADSGTVIFAGIQGSLSSGYGRLVIIDHGDGYTTWYAHARSINVSEGQQVQRGQPIAIVGSTGSSTGPHLHFEVRKNGNTQNPMGYLQ</sequence>
<dbReference type="AlphaFoldDB" id="A0A226C032"/>
<keyword evidence="2" id="KW-0175">Coiled coil</keyword>
<evidence type="ECO:0000259" key="4">
    <source>
        <dbReference type="Pfam" id="PF01551"/>
    </source>
</evidence>
<dbReference type="OrthoDB" id="5623881at2"/>
<dbReference type="InterPro" id="IPR011055">
    <property type="entry name" value="Dup_hybrid_motif"/>
</dbReference>
<feature type="domain" description="Peptidoglycan hydrolase PcsB coiled-coil" evidence="5">
    <location>
        <begin position="106"/>
        <end position="178"/>
    </location>
</feature>
<evidence type="ECO:0000313" key="6">
    <source>
        <dbReference type="EMBL" id="OWZ83717.1"/>
    </source>
</evidence>
<dbReference type="EMBL" id="NIQC01000013">
    <property type="protein sequence ID" value="OWZ83717.1"/>
    <property type="molecule type" value="Genomic_DNA"/>
</dbReference>
<dbReference type="InterPro" id="IPR016047">
    <property type="entry name" value="M23ase_b-sheet_dom"/>
</dbReference>
<feature type="signal peptide" evidence="3">
    <location>
        <begin position="1"/>
        <end position="28"/>
    </location>
</feature>
<dbReference type="Gene3D" id="2.70.70.10">
    <property type="entry name" value="Glucose Permease (Domain IIA)"/>
    <property type="match status" value="1"/>
</dbReference>
<dbReference type="RefSeq" id="WP_089023610.1">
    <property type="nucleotide sequence ID" value="NZ_NIQC01000013.1"/>
</dbReference>
<accession>A0A226C032</accession>
<dbReference type="SUPFAM" id="SSF51261">
    <property type="entry name" value="Duplicated hybrid motif"/>
    <property type="match status" value="1"/>
</dbReference>
<organism evidence="6 7">
    <name type="scientific">Natranaerobius trueperi</name>
    <dbReference type="NCBI Taxonomy" id="759412"/>
    <lineage>
        <taxon>Bacteria</taxon>
        <taxon>Bacillati</taxon>
        <taxon>Bacillota</taxon>
        <taxon>Clostridia</taxon>
        <taxon>Natranaerobiales</taxon>
        <taxon>Natranaerobiaceae</taxon>
        <taxon>Natranaerobius</taxon>
    </lineage>
</organism>
<keyword evidence="7" id="KW-1185">Reference proteome</keyword>
<evidence type="ECO:0000256" key="3">
    <source>
        <dbReference type="SAM" id="SignalP"/>
    </source>
</evidence>
<evidence type="ECO:0000256" key="1">
    <source>
        <dbReference type="ARBA" id="ARBA00022729"/>
    </source>
</evidence>
<dbReference type="Gene3D" id="6.10.250.3150">
    <property type="match status" value="1"/>
</dbReference>
<proteinExistence type="predicted"/>
<reference evidence="6 7" key="1">
    <citation type="submission" date="2017-06" db="EMBL/GenBank/DDBJ databases">
        <title>Draft Genome Sequence of Natranaerobius trueperi halophilic, alkalithermophilic bacteria from soda lakes.</title>
        <authorList>
            <person name="Zhao B."/>
        </authorList>
    </citation>
    <scope>NUCLEOTIDE SEQUENCE [LARGE SCALE GENOMIC DNA]</scope>
    <source>
        <strain evidence="6 7">DSM 18760</strain>
    </source>
</reference>
<dbReference type="Pfam" id="PF01551">
    <property type="entry name" value="Peptidase_M23"/>
    <property type="match status" value="1"/>
</dbReference>
<feature type="domain" description="M23ase beta-sheet core" evidence="4">
    <location>
        <begin position="286"/>
        <end position="395"/>
    </location>
</feature>
<dbReference type="Proteomes" id="UP000214588">
    <property type="component" value="Unassembled WGS sequence"/>
</dbReference>
<dbReference type="InterPro" id="IPR057309">
    <property type="entry name" value="PcsB_CC"/>
</dbReference>
<evidence type="ECO:0000256" key="2">
    <source>
        <dbReference type="SAM" id="Coils"/>
    </source>
</evidence>
<feature type="chain" id="PRO_5013076060" evidence="3">
    <location>
        <begin position="29"/>
        <end position="400"/>
    </location>
</feature>
<feature type="coiled-coil region" evidence="2">
    <location>
        <begin position="158"/>
        <end position="248"/>
    </location>
</feature>
<dbReference type="SUPFAM" id="SSF57997">
    <property type="entry name" value="Tropomyosin"/>
    <property type="match status" value="1"/>
</dbReference>
<evidence type="ECO:0000259" key="5">
    <source>
        <dbReference type="Pfam" id="PF24568"/>
    </source>
</evidence>
<name>A0A226C032_9FIRM</name>
<dbReference type="InterPro" id="IPR050570">
    <property type="entry name" value="Cell_wall_metabolism_enzyme"/>
</dbReference>
<keyword evidence="1 3" id="KW-0732">Signal</keyword>